<dbReference type="Gene3D" id="3.50.50.60">
    <property type="entry name" value="FAD/NAD(P)-binding domain"/>
    <property type="match status" value="2"/>
</dbReference>
<evidence type="ECO:0000313" key="14">
    <source>
        <dbReference type="Proteomes" id="UP001595891"/>
    </source>
</evidence>
<dbReference type="Proteomes" id="UP001595891">
    <property type="component" value="Unassembled WGS sequence"/>
</dbReference>
<dbReference type="NCBIfam" id="TIGR02734">
    <property type="entry name" value="crtI_fam"/>
    <property type="match status" value="1"/>
</dbReference>
<dbReference type="PANTHER" id="PTHR43734:SF7">
    <property type="entry name" value="4,4'-DIAPONEUROSPORENE OXYGENASE"/>
    <property type="match status" value="1"/>
</dbReference>
<evidence type="ECO:0000256" key="5">
    <source>
        <dbReference type="ARBA" id="ARBA00038194"/>
    </source>
</evidence>
<dbReference type="SUPFAM" id="SSF51905">
    <property type="entry name" value="FAD/NAD(P)-binding domain"/>
    <property type="match status" value="1"/>
</dbReference>
<evidence type="ECO:0000259" key="12">
    <source>
        <dbReference type="Pfam" id="PF01593"/>
    </source>
</evidence>
<comment type="cofactor">
    <cofactor evidence="1">
        <name>FAD</name>
        <dbReference type="ChEBI" id="CHEBI:57692"/>
    </cofactor>
</comment>
<comment type="similarity">
    <text evidence="5">Belongs to the carotenoid/retinoid oxidoreductase family. CrtP subfamily.</text>
</comment>
<dbReference type="RefSeq" id="WP_262841721.1">
    <property type="nucleotide sequence ID" value="NZ_JANZYP010000006.1"/>
</dbReference>
<keyword evidence="3 10" id="KW-0560">Oxidoreductase</keyword>
<evidence type="ECO:0000256" key="9">
    <source>
        <dbReference type="ARBA" id="ARBA00048532"/>
    </source>
</evidence>
<dbReference type="PANTHER" id="PTHR43734">
    <property type="entry name" value="PHYTOENE DESATURASE"/>
    <property type="match status" value="1"/>
</dbReference>
<organism evidence="13 14">
    <name type="scientific">Sphaerisporangium corydalis</name>
    <dbReference type="NCBI Taxonomy" id="1441875"/>
    <lineage>
        <taxon>Bacteria</taxon>
        <taxon>Bacillati</taxon>
        <taxon>Actinomycetota</taxon>
        <taxon>Actinomycetes</taxon>
        <taxon>Streptosporangiales</taxon>
        <taxon>Streptosporangiaceae</taxon>
        <taxon>Sphaerisporangium</taxon>
    </lineage>
</organism>
<comment type="catalytic activity">
    <reaction evidence="9">
        <text>all-trans-4,4'-diaponeurosporene + 2 AH2 + 2 O2 = 4,4'-diaponeurosporenal + 2 A + 3 H2O</text>
        <dbReference type="Rhea" id="RHEA:56104"/>
        <dbReference type="ChEBI" id="CHEBI:13193"/>
        <dbReference type="ChEBI" id="CHEBI:15377"/>
        <dbReference type="ChEBI" id="CHEBI:15379"/>
        <dbReference type="ChEBI" id="CHEBI:17499"/>
        <dbReference type="ChEBI" id="CHEBI:62743"/>
        <dbReference type="ChEBI" id="CHEBI:79065"/>
    </reaction>
</comment>
<evidence type="ECO:0000256" key="6">
    <source>
        <dbReference type="ARBA" id="ARBA00039159"/>
    </source>
</evidence>
<dbReference type="InterPro" id="IPR014105">
    <property type="entry name" value="Carotenoid/retinoid_OxRdtase"/>
</dbReference>
<protein>
    <recommendedName>
        <fullName evidence="6">4,4'-diaponeurosporene oxygenase</fullName>
    </recommendedName>
    <alternativeName>
        <fullName evidence="7">4,4'-diaponeurosporene oxidase</fullName>
    </alternativeName>
    <alternativeName>
        <fullName evidence="8">Carotenoid oxidase</fullName>
    </alternativeName>
</protein>
<evidence type="ECO:0000256" key="1">
    <source>
        <dbReference type="ARBA" id="ARBA00001974"/>
    </source>
</evidence>
<keyword evidence="14" id="KW-1185">Reference proteome</keyword>
<evidence type="ECO:0000256" key="11">
    <source>
        <dbReference type="SAM" id="MobiDB-lite"/>
    </source>
</evidence>
<gene>
    <name evidence="13" type="ORF">ACFO8L_08085</name>
</gene>
<evidence type="ECO:0000256" key="3">
    <source>
        <dbReference type="ARBA" id="ARBA00023002"/>
    </source>
</evidence>
<dbReference type="Pfam" id="PF01593">
    <property type="entry name" value="Amino_oxidase"/>
    <property type="match status" value="1"/>
</dbReference>
<comment type="caution">
    <text evidence="13">The sequence shown here is derived from an EMBL/GenBank/DDBJ whole genome shotgun (WGS) entry which is preliminary data.</text>
</comment>
<evidence type="ECO:0000256" key="2">
    <source>
        <dbReference type="ARBA" id="ARBA00022746"/>
    </source>
</evidence>
<accession>A0ABV9EBP4</accession>
<keyword evidence="2 10" id="KW-0125">Carotenoid biosynthesis</keyword>
<feature type="region of interest" description="Disordered" evidence="11">
    <location>
        <begin position="487"/>
        <end position="550"/>
    </location>
</feature>
<evidence type="ECO:0000256" key="7">
    <source>
        <dbReference type="ARBA" id="ARBA00041900"/>
    </source>
</evidence>
<evidence type="ECO:0000256" key="4">
    <source>
        <dbReference type="ARBA" id="ARBA00037901"/>
    </source>
</evidence>
<sequence length="550" mass="59448">MAEVIVVGGGVGGMVSALLLARDGHRVRLYERLPRLGGKLAEHRRDGFTFSIGPSLLTLPGVFLDLGLRLDVVELDRLCRYRFADGTTLSTYRDPGRTAAEVERLAPGEGDGWRAFYRWAQKCWEASERTFFAGPLTWPPSPERTFLGGPRAGARLADLFAVAPGRSLDGLARRYFRDPRLRQYVGRYATYAGSSPYRAPAALGCIPAIEHGEGGWYVPGGLPRLADALAELLDKAGVEVHLESEVDRVLADGERVRGVRLAAGGEHVRADVVIANTDAAALYGWLLPNRRRLRRIAGLGRSSSAFLMLAGVEGRTEALPHHSIVFSGDYRQEFADIFDRRRPPEDPTVYIGCSAVDDPSQAPEGTENWVMMVNVPARDPGRWPMSPEAYRDLVLDRLASRGHDLAGRLRFVDLLTPADLRERYGDWGGAIYGTPYTGMLAPFRRPGNRGPRRGLYLVGGSAHPGGGLPLVAMGGRIVASLVNQDFPGPAVSASPPGRTRRGQGSSETGRGPGLGETGRDAGLGESGWDPGLGESGRGLSRGETGRGRIR</sequence>
<proteinExistence type="inferred from homology"/>
<evidence type="ECO:0000256" key="10">
    <source>
        <dbReference type="RuleBase" id="RU362075"/>
    </source>
</evidence>
<reference evidence="14" key="1">
    <citation type="journal article" date="2019" name="Int. J. Syst. Evol. Microbiol.">
        <title>The Global Catalogue of Microorganisms (GCM) 10K type strain sequencing project: providing services to taxonomists for standard genome sequencing and annotation.</title>
        <authorList>
            <consortium name="The Broad Institute Genomics Platform"/>
            <consortium name="The Broad Institute Genome Sequencing Center for Infectious Disease"/>
            <person name="Wu L."/>
            <person name="Ma J."/>
        </authorList>
    </citation>
    <scope>NUCLEOTIDE SEQUENCE [LARGE SCALE GENOMIC DNA]</scope>
    <source>
        <strain evidence="14">CCUG 49560</strain>
    </source>
</reference>
<evidence type="ECO:0000313" key="13">
    <source>
        <dbReference type="EMBL" id="MFC4586027.1"/>
    </source>
</evidence>
<dbReference type="InterPro" id="IPR036188">
    <property type="entry name" value="FAD/NAD-bd_sf"/>
</dbReference>
<name>A0ABV9EBP4_9ACTN</name>
<dbReference type="InterPro" id="IPR002937">
    <property type="entry name" value="Amino_oxidase"/>
</dbReference>
<dbReference type="EMBL" id="JBHSFN010000004">
    <property type="protein sequence ID" value="MFC4586027.1"/>
    <property type="molecule type" value="Genomic_DNA"/>
</dbReference>
<comment type="pathway">
    <text evidence="4">Carotenoid biosynthesis; staphyloxanthin biosynthesis; staphyloxanthin from farnesyl diphosphate: step 3/5.</text>
</comment>
<evidence type="ECO:0000256" key="8">
    <source>
        <dbReference type="ARBA" id="ARBA00042619"/>
    </source>
</evidence>
<feature type="domain" description="Amine oxidase" evidence="12">
    <location>
        <begin position="12"/>
        <end position="482"/>
    </location>
</feature>